<protein>
    <recommendedName>
        <fullName evidence="3">ribonuclease H</fullName>
        <ecNumber evidence="3">3.1.26.4</ecNumber>
    </recommendedName>
</protein>
<keyword evidence="10" id="KW-1185">Reference proteome</keyword>
<evidence type="ECO:0000256" key="1">
    <source>
        <dbReference type="ARBA" id="ARBA00000077"/>
    </source>
</evidence>
<dbReference type="Pfam" id="PF00075">
    <property type="entry name" value="RNase_H"/>
    <property type="match status" value="1"/>
</dbReference>
<evidence type="ECO:0000313" key="9">
    <source>
        <dbReference type="EMBL" id="KAJ2688623.1"/>
    </source>
</evidence>
<sequence length="157" mass="17196">MALVIYTGSSCIYPGTNEASAGVGVFLGHGSMRNFSGRLPGLEQTSQRAELGAIKRALLILGGRSMKPRIDDEPMFIKTRSKYAIGCVTEWPLKWVRNGWVSNRGVPIANKDLIVDIITLMLLSPYKVHFIHTPAAMDDESSMRAQAMASRAARRGC</sequence>
<dbReference type="AlphaFoldDB" id="A0A9W8GLN0"/>
<dbReference type="Proteomes" id="UP001151516">
    <property type="component" value="Unassembled WGS sequence"/>
</dbReference>
<dbReference type="Gene3D" id="3.30.420.10">
    <property type="entry name" value="Ribonuclease H-like superfamily/Ribonuclease H"/>
    <property type="match status" value="1"/>
</dbReference>
<organism evidence="9 10">
    <name type="scientific">Coemansia spiralis</name>
    <dbReference type="NCBI Taxonomy" id="417178"/>
    <lineage>
        <taxon>Eukaryota</taxon>
        <taxon>Fungi</taxon>
        <taxon>Fungi incertae sedis</taxon>
        <taxon>Zoopagomycota</taxon>
        <taxon>Kickxellomycotina</taxon>
        <taxon>Kickxellomycetes</taxon>
        <taxon>Kickxellales</taxon>
        <taxon>Kickxellaceae</taxon>
        <taxon>Coemansia</taxon>
    </lineage>
</organism>
<keyword evidence="6" id="KW-0255">Endonuclease</keyword>
<keyword evidence="4" id="KW-0540">Nuclease</keyword>
<dbReference type="PROSITE" id="PS50879">
    <property type="entry name" value="RNASE_H_1"/>
    <property type="match status" value="1"/>
</dbReference>
<evidence type="ECO:0000256" key="5">
    <source>
        <dbReference type="ARBA" id="ARBA00022723"/>
    </source>
</evidence>
<dbReference type="OrthoDB" id="407198at2759"/>
<evidence type="ECO:0000256" key="2">
    <source>
        <dbReference type="ARBA" id="ARBA00005300"/>
    </source>
</evidence>
<keyword evidence="5" id="KW-0479">Metal-binding</keyword>
<dbReference type="SUPFAM" id="SSF53098">
    <property type="entry name" value="Ribonuclease H-like"/>
    <property type="match status" value="1"/>
</dbReference>
<dbReference type="InterPro" id="IPR050092">
    <property type="entry name" value="RNase_H"/>
</dbReference>
<evidence type="ECO:0000256" key="7">
    <source>
        <dbReference type="ARBA" id="ARBA00022801"/>
    </source>
</evidence>
<evidence type="ECO:0000313" key="10">
    <source>
        <dbReference type="Proteomes" id="UP001151516"/>
    </source>
</evidence>
<feature type="domain" description="RNase H type-1" evidence="8">
    <location>
        <begin position="1"/>
        <end position="154"/>
    </location>
</feature>
<comment type="catalytic activity">
    <reaction evidence="1">
        <text>Endonucleolytic cleavage to 5'-phosphomonoester.</text>
        <dbReference type="EC" id="3.1.26.4"/>
    </reaction>
</comment>
<evidence type="ECO:0000256" key="3">
    <source>
        <dbReference type="ARBA" id="ARBA00012180"/>
    </source>
</evidence>
<gene>
    <name evidence="9" type="ORF">IWW39_002095</name>
</gene>
<evidence type="ECO:0000256" key="6">
    <source>
        <dbReference type="ARBA" id="ARBA00022759"/>
    </source>
</evidence>
<dbReference type="GO" id="GO:0003676">
    <property type="term" value="F:nucleic acid binding"/>
    <property type="evidence" value="ECO:0007669"/>
    <property type="project" value="InterPro"/>
</dbReference>
<dbReference type="CDD" id="cd09280">
    <property type="entry name" value="RNase_HI_eukaryote_like"/>
    <property type="match status" value="1"/>
</dbReference>
<dbReference type="EC" id="3.1.26.4" evidence="3"/>
<dbReference type="GO" id="GO:0046872">
    <property type="term" value="F:metal ion binding"/>
    <property type="evidence" value="ECO:0007669"/>
    <property type="project" value="UniProtKB-KW"/>
</dbReference>
<name>A0A9W8GLN0_9FUNG</name>
<dbReference type="PANTHER" id="PTHR10642">
    <property type="entry name" value="RIBONUCLEASE H1"/>
    <property type="match status" value="1"/>
</dbReference>
<dbReference type="InterPro" id="IPR012337">
    <property type="entry name" value="RNaseH-like_sf"/>
</dbReference>
<dbReference type="GO" id="GO:0043137">
    <property type="term" value="P:DNA replication, removal of RNA primer"/>
    <property type="evidence" value="ECO:0007669"/>
    <property type="project" value="TreeGrafter"/>
</dbReference>
<accession>A0A9W8GLN0</accession>
<proteinExistence type="inferred from homology"/>
<comment type="similarity">
    <text evidence="2">Belongs to the RNase H family.</text>
</comment>
<comment type="caution">
    <text evidence="9">The sequence shown here is derived from an EMBL/GenBank/DDBJ whole genome shotgun (WGS) entry which is preliminary data.</text>
</comment>
<dbReference type="EMBL" id="JANBTX010000042">
    <property type="protein sequence ID" value="KAJ2688623.1"/>
    <property type="molecule type" value="Genomic_DNA"/>
</dbReference>
<dbReference type="InterPro" id="IPR036397">
    <property type="entry name" value="RNaseH_sf"/>
</dbReference>
<dbReference type="GO" id="GO:0004523">
    <property type="term" value="F:RNA-DNA hybrid ribonuclease activity"/>
    <property type="evidence" value="ECO:0007669"/>
    <property type="project" value="UniProtKB-EC"/>
</dbReference>
<reference evidence="9" key="1">
    <citation type="submission" date="2022-07" db="EMBL/GenBank/DDBJ databases">
        <title>Phylogenomic reconstructions and comparative analyses of Kickxellomycotina fungi.</title>
        <authorList>
            <person name="Reynolds N.K."/>
            <person name="Stajich J.E."/>
            <person name="Barry K."/>
            <person name="Grigoriev I.V."/>
            <person name="Crous P."/>
            <person name="Smith M.E."/>
        </authorList>
    </citation>
    <scope>NUCLEOTIDE SEQUENCE</scope>
    <source>
        <strain evidence="9">CBS 109367</strain>
    </source>
</reference>
<dbReference type="InterPro" id="IPR002156">
    <property type="entry name" value="RNaseH_domain"/>
</dbReference>
<keyword evidence="7" id="KW-0378">Hydrolase</keyword>
<evidence type="ECO:0000256" key="4">
    <source>
        <dbReference type="ARBA" id="ARBA00022722"/>
    </source>
</evidence>
<dbReference type="PANTHER" id="PTHR10642:SF26">
    <property type="entry name" value="RIBONUCLEASE H1"/>
    <property type="match status" value="1"/>
</dbReference>
<evidence type="ECO:0000259" key="8">
    <source>
        <dbReference type="PROSITE" id="PS50879"/>
    </source>
</evidence>